<protein>
    <submittedName>
        <fullName evidence="1">Choice-of-anchor D domain-containing protein</fullName>
    </submittedName>
</protein>
<dbReference type="Pfam" id="PF07610">
    <property type="entry name" value="DUF1573"/>
    <property type="match status" value="1"/>
</dbReference>
<keyword evidence="2" id="KW-1185">Reference proteome</keyword>
<evidence type="ECO:0000313" key="2">
    <source>
        <dbReference type="Proteomes" id="UP001596512"/>
    </source>
</evidence>
<evidence type="ECO:0000313" key="1">
    <source>
        <dbReference type="EMBL" id="MFC7616668.1"/>
    </source>
</evidence>
<dbReference type="InterPro" id="IPR013783">
    <property type="entry name" value="Ig-like_fold"/>
</dbReference>
<dbReference type="Proteomes" id="UP001596512">
    <property type="component" value="Unassembled WGS sequence"/>
</dbReference>
<proteinExistence type="predicted"/>
<dbReference type="EMBL" id="JBHTEY010000004">
    <property type="protein sequence ID" value="MFC7616668.1"/>
    <property type="molecule type" value="Genomic_DNA"/>
</dbReference>
<dbReference type="Gene3D" id="2.60.40.10">
    <property type="entry name" value="Immunoglobulins"/>
    <property type="match status" value="2"/>
</dbReference>
<organism evidence="1 2">
    <name type="scientific">Actinokineospora soli</name>
    <dbReference type="NCBI Taxonomy" id="1048753"/>
    <lineage>
        <taxon>Bacteria</taxon>
        <taxon>Bacillati</taxon>
        <taxon>Actinomycetota</taxon>
        <taxon>Actinomycetes</taxon>
        <taxon>Pseudonocardiales</taxon>
        <taxon>Pseudonocardiaceae</taxon>
        <taxon>Actinokineospora</taxon>
    </lineage>
</organism>
<name>A0ABW2TW46_9PSEU</name>
<dbReference type="NCBIfam" id="NF012200">
    <property type="entry name" value="choice_anch_D"/>
    <property type="match status" value="2"/>
</dbReference>
<comment type="caution">
    <text evidence="1">The sequence shown here is derived from an EMBL/GenBank/DDBJ whole genome shotgun (WGS) entry which is preliminary data.</text>
</comment>
<gene>
    <name evidence="1" type="ORF">ACFQV2_27635</name>
</gene>
<reference evidence="2" key="1">
    <citation type="journal article" date="2019" name="Int. J. Syst. Evol. Microbiol.">
        <title>The Global Catalogue of Microorganisms (GCM) 10K type strain sequencing project: providing services to taxonomists for standard genome sequencing and annotation.</title>
        <authorList>
            <consortium name="The Broad Institute Genomics Platform"/>
            <consortium name="The Broad Institute Genome Sequencing Center for Infectious Disease"/>
            <person name="Wu L."/>
            <person name="Ma J."/>
        </authorList>
    </citation>
    <scope>NUCLEOTIDE SEQUENCE [LARGE SCALE GENOMIC DNA]</scope>
    <source>
        <strain evidence="2">JCM 17695</strain>
    </source>
</reference>
<sequence length="459" mass="46673">MHDGIDWGPYQTSCFYGGDGGGTAAVPPPSDGRDERTNCQVVVRDLVVDAERAAAGAARLPAVLASPGLDQGCQDVVPPGEICAGDEDSGFSRSWSVLDFGSGEGVPSLSADGSRVAYDSESEVLTTDDAADDDGDTLFEWDGFVRTLMPVITAEPVDFGPADLGSTVNRTATLRVEGTGPLTIASIAVEGADFAAGADTCTGVTLHQGGTCLAGVKFTPTAPGGRTGTLVVTLADGRQFRFDLRGTGSETPVTPEDPEFSATPDPLAFGPRLLLSTDPTATLTISNAGGSPMTVSSITPSGDYTVRSTDCAVIAPAGSCEVVVQFKPTRPGPRNGVLTVASDAPGGPHLVALTGVGSTPALVVNPGVSRPGRVVTVSGTGFPASAEVVVGYQESIESAKVTTSNEGTFSVSLLVFPKASIGQRTVKATVAGLAADVVPPGRLLVVYPTMSPPEFLTRG</sequence>
<accession>A0ABW2TW46</accession>
<dbReference type="InterPro" id="IPR011467">
    <property type="entry name" value="DUF1573"/>
</dbReference>